<dbReference type="Proteomes" id="UP000010433">
    <property type="component" value="Unassembled WGS sequence"/>
</dbReference>
<dbReference type="InterPro" id="IPR027823">
    <property type="entry name" value="DUF4468"/>
</dbReference>
<sequence length="220" mass="25459">MKKLSIVILLFLPLSVMAQNDWEKPQAIDIQQNKEKKTLFESKKKAITKEDKKYLEGAIPLVDGKVTFNYDLDIPGKNAQQIYDLTYAVLDSMTKGDNQFAESSIALVNRKEHIIAARFKEWLIFQSSFLSLDRSIFNYTVIARCSNEHLNITLSRISYVYEKDRGMNDGIETTAENWITDKYGLNKSKTKLSRMSGKFRKKTIDRKDEIFNTIKVNLLK</sequence>
<proteinExistence type="predicted"/>
<feature type="chain" id="PRO_5003955311" description="DUF4468 domain-containing protein" evidence="1">
    <location>
        <begin position="19"/>
        <end position="220"/>
    </location>
</feature>
<keyword evidence="4" id="KW-1185">Reference proteome</keyword>
<feature type="domain" description="DUF4468" evidence="2">
    <location>
        <begin position="69"/>
        <end position="159"/>
    </location>
</feature>
<dbReference type="Gene3D" id="3.30.530.80">
    <property type="match status" value="1"/>
</dbReference>
<dbReference type="EMBL" id="AMEP01000020">
    <property type="protein sequence ID" value="EKY03888.1"/>
    <property type="molecule type" value="Genomic_DNA"/>
</dbReference>
<evidence type="ECO:0000256" key="1">
    <source>
        <dbReference type="SAM" id="SignalP"/>
    </source>
</evidence>
<accession>L1NKJ2</accession>
<dbReference type="STRING" id="1127699.HMPREF9151_00197"/>
<name>L1NKJ2_9BACT</name>
<comment type="caution">
    <text evidence="3">The sequence shown here is derived from an EMBL/GenBank/DDBJ whole genome shotgun (WGS) entry which is preliminary data.</text>
</comment>
<protein>
    <recommendedName>
        <fullName evidence="2">DUF4468 domain-containing protein</fullName>
    </recommendedName>
</protein>
<gene>
    <name evidence="3" type="ORF">HMPREF9151_00197</name>
</gene>
<dbReference type="HOGENOM" id="CLU_069804_1_0_10"/>
<keyword evidence="1" id="KW-0732">Signal</keyword>
<dbReference type="OrthoDB" id="1067229at2"/>
<evidence type="ECO:0000259" key="2">
    <source>
        <dbReference type="Pfam" id="PF14730"/>
    </source>
</evidence>
<organism evidence="3 4">
    <name type="scientific">Hoylesella saccharolytica F0055</name>
    <dbReference type="NCBI Taxonomy" id="1127699"/>
    <lineage>
        <taxon>Bacteria</taxon>
        <taxon>Pseudomonadati</taxon>
        <taxon>Bacteroidota</taxon>
        <taxon>Bacteroidia</taxon>
        <taxon>Bacteroidales</taxon>
        <taxon>Prevotellaceae</taxon>
        <taxon>Hoylesella</taxon>
    </lineage>
</organism>
<feature type="signal peptide" evidence="1">
    <location>
        <begin position="1"/>
        <end position="18"/>
    </location>
</feature>
<evidence type="ECO:0000313" key="4">
    <source>
        <dbReference type="Proteomes" id="UP000010433"/>
    </source>
</evidence>
<dbReference type="AlphaFoldDB" id="L1NKJ2"/>
<dbReference type="CDD" id="cd12190">
    <property type="entry name" value="Bacova_04320_like"/>
    <property type="match status" value="1"/>
</dbReference>
<reference evidence="3 4" key="1">
    <citation type="submission" date="2012-05" db="EMBL/GenBank/DDBJ databases">
        <authorList>
            <person name="Weinstock G."/>
            <person name="Sodergren E."/>
            <person name="Lobos E.A."/>
            <person name="Fulton L."/>
            <person name="Fulton R."/>
            <person name="Courtney L."/>
            <person name="Fronick C."/>
            <person name="O'Laughlin M."/>
            <person name="Godfrey J."/>
            <person name="Wilson R.M."/>
            <person name="Miner T."/>
            <person name="Farmer C."/>
            <person name="Delehaunty K."/>
            <person name="Cordes M."/>
            <person name="Minx P."/>
            <person name="Tomlinson C."/>
            <person name="Chen J."/>
            <person name="Wollam A."/>
            <person name="Pepin K.H."/>
            <person name="Bhonagiri V."/>
            <person name="Zhang X."/>
            <person name="Suruliraj S."/>
            <person name="Warren W."/>
            <person name="Mitreva M."/>
            <person name="Mardis E.R."/>
            <person name="Wilson R.K."/>
        </authorList>
    </citation>
    <scope>NUCLEOTIDE SEQUENCE [LARGE SCALE GENOMIC DNA]</scope>
    <source>
        <strain evidence="3 4">F0055</strain>
    </source>
</reference>
<dbReference type="Pfam" id="PF14730">
    <property type="entry name" value="DUF4468"/>
    <property type="match status" value="1"/>
</dbReference>
<evidence type="ECO:0000313" key="3">
    <source>
        <dbReference type="EMBL" id="EKY03888.1"/>
    </source>
</evidence>
<dbReference type="RefSeq" id="WP_009162680.1">
    <property type="nucleotide sequence ID" value="NZ_KB291001.1"/>
</dbReference>
<dbReference type="PATRIC" id="fig|1127699.3.peg.174"/>